<feature type="region of interest" description="Disordered" evidence="1">
    <location>
        <begin position="1"/>
        <end position="38"/>
    </location>
</feature>
<keyword evidence="2" id="KW-0812">Transmembrane</keyword>
<feature type="compositionally biased region" description="Low complexity" evidence="1">
    <location>
        <begin position="1"/>
        <end position="24"/>
    </location>
</feature>
<name>A0A8T3A2P4_DENNO</name>
<reference evidence="3" key="1">
    <citation type="journal article" date="2022" name="Front. Genet.">
        <title>Chromosome-Scale Assembly of the Dendrobium nobile Genome Provides Insights Into the Molecular Mechanism of the Biosynthesis of the Medicinal Active Ingredient of Dendrobium.</title>
        <authorList>
            <person name="Xu Q."/>
            <person name="Niu S.-C."/>
            <person name="Li K.-L."/>
            <person name="Zheng P.-J."/>
            <person name="Zhang X.-J."/>
            <person name="Jia Y."/>
            <person name="Liu Y."/>
            <person name="Niu Y.-X."/>
            <person name="Yu L.-H."/>
            <person name="Chen D.-F."/>
            <person name="Zhang G.-Q."/>
        </authorList>
    </citation>
    <scope>NUCLEOTIDE SEQUENCE</scope>
    <source>
        <tissue evidence="3">Leaf</tissue>
    </source>
</reference>
<keyword evidence="4" id="KW-1185">Reference proteome</keyword>
<organism evidence="3 4">
    <name type="scientific">Dendrobium nobile</name>
    <name type="common">Orchid</name>
    <dbReference type="NCBI Taxonomy" id="94219"/>
    <lineage>
        <taxon>Eukaryota</taxon>
        <taxon>Viridiplantae</taxon>
        <taxon>Streptophyta</taxon>
        <taxon>Embryophyta</taxon>
        <taxon>Tracheophyta</taxon>
        <taxon>Spermatophyta</taxon>
        <taxon>Magnoliopsida</taxon>
        <taxon>Liliopsida</taxon>
        <taxon>Asparagales</taxon>
        <taxon>Orchidaceae</taxon>
        <taxon>Epidendroideae</taxon>
        <taxon>Malaxideae</taxon>
        <taxon>Dendrobiinae</taxon>
        <taxon>Dendrobium</taxon>
    </lineage>
</organism>
<evidence type="ECO:0000313" key="4">
    <source>
        <dbReference type="Proteomes" id="UP000829196"/>
    </source>
</evidence>
<evidence type="ECO:0000256" key="2">
    <source>
        <dbReference type="SAM" id="Phobius"/>
    </source>
</evidence>
<evidence type="ECO:0000313" key="3">
    <source>
        <dbReference type="EMBL" id="KAI0488349.1"/>
    </source>
</evidence>
<accession>A0A8T3A2P4</accession>
<protein>
    <submittedName>
        <fullName evidence="3">Uncharacterized protein</fullName>
    </submittedName>
</protein>
<dbReference type="AlphaFoldDB" id="A0A8T3A2P4"/>
<feature type="transmembrane region" description="Helical" evidence="2">
    <location>
        <begin position="105"/>
        <end position="125"/>
    </location>
</feature>
<sequence>MEEAASASVSASTSASAAAMVSSSIEEEEDRMRSRSRGRCGCRRNADEVFVRMEEEDSALASMYASSSVWVSASVSDMRETDGGGTAHARRRQEVWRKRLTLGEVHARALFGLINFFIFAAFLSFPRG</sequence>
<keyword evidence="2" id="KW-1133">Transmembrane helix</keyword>
<dbReference type="Proteomes" id="UP000829196">
    <property type="component" value="Unassembled WGS sequence"/>
</dbReference>
<gene>
    <name evidence="3" type="ORF">KFK09_028178</name>
</gene>
<comment type="caution">
    <text evidence="3">The sequence shown here is derived from an EMBL/GenBank/DDBJ whole genome shotgun (WGS) entry which is preliminary data.</text>
</comment>
<dbReference type="EMBL" id="JAGYWB010000019">
    <property type="protein sequence ID" value="KAI0488349.1"/>
    <property type="molecule type" value="Genomic_DNA"/>
</dbReference>
<evidence type="ECO:0000256" key="1">
    <source>
        <dbReference type="SAM" id="MobiDB-lite"/>
    </source>
</evidence>
<proteinExistence type="predicted"/>
<keyword evidence="2" id="KW-0472">Membrane</keyword>